<dbReference type="OrthoDB" id="10570288at2759"/>
<dbReference type="AlphaFoldDB" id="A0A4Z1ILP1"/>
<feature type="compositionally biased region" description="Polar residues" evidence="1">
    <location>
        <begin position="10"/>
        <end position="25"/>
    </location>
</feature>
<evidence type="ECO:0000313" key="2">
    <source>
        <dbReference type="EMBL" id="TGO60382.1"/>
    </source>
</evidence>
<evidence type="ECO:0000256" key="1">
    <source>
        <dbReference type="SAM" id="MobiDB-lite"/>
    </source>
</evidence>
<comment type="caution">
    <text evidence="2">The sequence shown here is derived from an EMBL/GenBank/DDBJ whole genome shotgun (WGS) entry which is preliminary data.</text>
</comment>
<dbReference type="Proteomes" id="UP000297527">
    <property type="component" value="Unassembled WGS sequence"/>
</dbReference>
<keyword evidence="3" id="KW-1185">Reference proteome</keyword>
<gene>
    <name evidence="2" type="ORF">BCON_0036g00410</name>
</gene>
<dbReference type="EMBL" id="PQXN01000036">
    <property type="protein sequence ID" value="TGO60382.1"/>
    <property type="molecule type" value="Genomic_DNA"/>
</dbReference>
<protein>
    <submittedName>
        <fullName evidence="2">Uncharacterized protein</fullName>
    </submittedName>
</protein>
<accession>A0A4Z1ILP1</accession>
<evidence type="ECO:0000313" key="3">
    <source>
        <dbReference type="Proteomes" id="UP000297527"/>
    </source>
</evidence>
<sequence>MALTDDEFDNVTSDSESVPSPNSPELSAAGSESPPGLVEDIAAYGFGVRHTFSTCSAVQLALEA</sequence>
<feature type="region of interest" description="Disordered" evidence="1">
    <location>
        <begin position="1"/>
        <end position="35"/>
    </location>
</feature>
<reference evidence="2 3" key="1">
    <citation type="submission" date="2017-12" db="EMBL/GenBank/DDBJ databases">
        <title>Comparative genomics of Botrytis spp.</title>
        <authorList>
            <person name="Valero-Jimenez C.A."/>
            <person name="Tapia P."/>
            <person name="Veloso J."/>
            <person name="Silva-Moreno E."/>
            <person name="Staats M."/>
            <person name="Valdes J.H."/>
            <person name="Van Kan J.A.L."/>
        </authorList>
    </citation>
    <scope>NUCLEOTIDE SEQUENCE [LARGE SCALE GENOMIC DNA]</scope>
    <source>
        <strain evidence="2 3">MUCL11595</strain>
    </source>
</reference>
<proteinExistence type="predicted"/>
<name>A0A4Z1ILP1_9HELO</name>
<organism evidence="2 3">
    <name type="scientific">Botryotinia convoluta</name>
    <dbReference type="NCBI Taxonomy" id="54673"/>
    <lineage>
        <taxon>Eukaryota</taxon>
        <taxon>Fungi</taxon>
        <taxon>Dikarya</taxon>
        <taxon>Ascomycota</taxon>
        <taxon>Pezizomycotina</taxon>
        <taxon>Leotiomycetes</taxon>
        <taxon>Helotiales</taxon>
        <taxon>Sclerotiniaceae</taxon>
        <taxon>Botryotinia</taxon>
    </lineage>
</organism>